<dbReference type="CDD" id="cd00438">
    <property type="entry name" value="cupin_RmlC"/>
    <property type="match status" value="1"/>
</dbReference>
<organism evidence="8 9">
    <name type="scientific">Methylophaga frappieri (strain ATCC BAA-2434 / DSM 25690 / JAM7)</name>
    <dbReference type="NCBI Taxonomy" id="754477"/>
    <lineage>
        <taxon>Bacteria</taxon>
        <taxon>Pseudomonadati</taxon>
        <taxon>Pseudomonadota</taxon>
        <taxon>Gammaproteobacteria</taxon>
        <taxon>Thiotrichales</taxon>
        <taxon>Piscirickettsiaceae</taxon>
        <taxon>Methylophaga</taxon>
    </lineage>
</organism>
<comment type="similarity">
    <text evidence="7">Belongs to the dTDP-4-dehydrorhamnose 3,5-epimerase family.</text>
</comment>
<dbReference type="PATRIC" id="fig|754477.3.peg.739"/>
<dbReference type="HOGENOM" id="CLU_090940_1_1_6"/>
<name>I1YG75_METFJ</name>
<comment type="function">
    <text evidence="2 7">Catalyzes the epimerization of the C3' and C5'positions of dTDP-6-deoxy-D-xylo-4-hexulose, forming dTDP-6-deoxy-L-lyxo-4-hexulose.</text>
</comment>
<dbReference type="InterPro" id="IPR011051">
    <property type="entry name" value="RmlC_Cupin_sf"/>
</dbReference>
<keyword evidence="9" id="KW-1185">Reference proteome</keyword>
<accession>I1YG75</accession>
<evidence type="ECO:0000256" key="7">
    <source>
        <dbReference type="RuleBase" id="RU364069"/>
    </source>
</evidence>
<dbReference type="Gene3D" id="2.60.120.10">
    <property type="entry name" value="Jelly Rolls"/>
    <property type="match status" value="1"/>
</dbReference>
<dbReference type="Pfam" id="PF00908">
    <property type="entry name" value="dTDP_sugar_isom"/>
    <property type="match status" value="1"/>
</dbReference>
<dbReference type="PANTHER" id="PTHR21047">
    <property type="entry name" value="DTDP-6-DEOXY-D-GLUCOSE-3,5 EPIMERASE"/>
    <property type="match status" value="1"/>
</dbReference>
<dbReference type="GO" id="GO:0005829">
    <property type="term" value="C:cytosol"/>
    <property type="evidence" value="ECO:0007669"/>
    <property type="project" value="TreeGrafter"/>
</dbReference>
<evidence type="ECO:0000256" key="2">
    <source>
        <dbReference type="ARBA" id="ARBA00001997"/>
    </source>
</evidence>
<reference evidence="8 9" key="1">
    <citation type="journal article" date="2012" name="J. Bacteriol.">
        <title>Complete genome sequences of Methylophaga sp. strain JAM1 and Methylophaga sp. strain JAM7.</title>
        <authorList>
            <person name="Villeneuve C."/>
            <person name="Martineau C."/>
            <person name="Mauffrey F."/>
            <person name="Villemur R."/>
        </authorList>
    </citation>
    <scope>NUCLEOTIDE SEQUENCE [LARGE SCALE GENOMIC DNA]</scope>
    <source>
        <strain evidence="8 9">JAM7</strain>
    </source>
</reference>
<evidence type="ECO:0000256" key="6">
    <source>
        <dbReference type="PIRSR" id="PIRSR600888-3"/>
    </source>
</evidence>
<dbReference type="UniPathway" id="UPA00124"/>
<evidence type="ECO:0000256" key="5">
    <source>
        <dbReference type="PIRSR" id="PIRSR600888-1"/>
    </source>
</evidence>
<dbReference type="NCBIfam" id="TIGR01221">
    <property type="entry name" value="rmlC"/>
    <property type="match status" value="1"/>
</dbReference>
<dbReference type="RefSeq" id="WP_014703339.1">
    <property type="nucleotide sequence ID" value="NC_017856.1"/>
</dbReference>
<evidence type="ECO:0000256" key="3">
    <source>
        <dbReference type="ARBA" id="ARBA00012098"/>
    </source>
</evidence>
<dbReference type="Proteomes" id="UP000009145">
    <property type="component" value="Chromosome"/>
</dbReference>
<dbReference type="PANTHER" id="PTHR21047:SF2">
    <property type="entry name" value="THYMIDINE DIPHOSPHO-4-KETO-RHAMNOSE 3,5-EPIMERASE"/>
    <property type="match status" value="1"/>
</dbReference>
<feature type="site" description="Participates in a stacking interaction with the thymidine ring of dTDP-4-oxo-6-deoxyglucose" evidence="6">
    <location>
        <position position="137"/>
    </location>
</feature>
<evidence type="ECO:0000256" key="4">
    <source>
        <dbReference type="ARBA" id="ARBA00019595"/>
    </source>
</evidence>
<dbReference type="EMBL" id="CP003380">
    <property type="protein sequence ID" value="AFJ01918.1"/>
    <property type="molecule type" value="Genomic_DNA"/>
</dbReference>
<dbReference type="SUPFAM" id="SSF51182">
    <property type="entry name" value="RmlC-like cupins"/>
    <property type="match status" value="1"/>
</dbReference>
<dbReference type="GO" id="GO:0019305">
    <property type="term" value="P:dTDP-rhamnose biosynthetic process"/>
    <property type="evidence" value="ECO:0007669"/>
    <property type="project" value="UniProtKB-UniRule"/>
</dbReference>
<feature type="active site" description="Proton acceptor" evidence="5">
    <location>
        <position position="62"/>
    </location>
</feature>
<keyword evidence="7 8" id="KW-0413">Isomerase</keyword>
<comment type="catalytic activity">
    <reaction evidence="1 7">
        <text>dTDP-4-dehydro-6-deoxy-alpha-D-glucose = dTDP-4-dehydro-beta-L-rhamnose</text>
        <dbReference type="Rhea" id="RHEA:16969"/>
        <dbReference type="ChEBI" id="CHEBI:57649"/>
        <dbReference type="ChEBI" id="CHEBI:62830"/>
        <dbReference type="EC" id="5.1.3.13"/>
    </reaction>
</comment>
<dbReference type="GO" id="GO:0000271">
    <property type="term" value="P:polysaccharide biosynthetic process"/>
    <property type="evidence" value="ECO:0007669"/>
    <property type="project" value="TreeGrafter"/>
</dbReference>
<proteinExistence type="inferred from homology"/>
<evidence type="ECO:0000313" key="9">
    <source>
        <dbReference type="Proteomes" id="UP000009145"/>
    </source>
</evidence>
<dbReference type="AlphaFoldDB" id="I1YG75"/>
<comment type="pathway">
    <text evidence="7">Carbohydrate biosynthesis; dTDP-L-rhamnose biosynthesis.</text>
</comment>
<dbReference type="GO" id="GO:0008830">
    <property type="term" value="F:dTDP-4-dehydrorhamnose 3,5-epimerase activity"/>
    <property type="evidence" value="ECO:0007669"/>
    <property type="project" value="UniProtKB-UniRule"/>
</dbReference>
<dbReference type="OrthoDB" id="9800680at2"/>
<comment type="subunit">
    <text evidence="7">Homodimer.</text>
</comment>
<gene>
    <name evidence="8" type="ordered locus">Q7C_747</name>
</gene>
<feature type="active site" description="Proton donor" evidence="5">
    <location>
        <position position="131"/>
    </location>
</feature>
<dbReference type="EC" id="5.1.3.13" evidence="3 7"/>
<dbReference type="eggNOG" id="COG1898">
    <property type="taxonomic scope" value="Bacteria"/>
</dbReference>
<protein>
    <recommendedName>
        <fullName evidence="4 7">dTDP-4-dehydrorhamnose 3,5-epimerase</fullName>
        <ecNumber evidence="3 7">5.1.3.13</ecNumber>
    </recommendedName>
    <alternativeName>
        <fullName evidence="7">Thymidine diphospho-4-keto-rhamnose 3,5-epimerase</fullName>
    </alternativeName>
</protein>
<evidence type="ECO:0000313" key="8">
    <source>
        <dbReference type="EMBL" id="AFJ01918.1"/>
    </source>
</evidence>
<dbReference type="InterPro" id="IPR014710">
    <property type="entry name" value="RmlC-like_jellyroll"/>
</dbReference>
<evidence type="ECO:0000256" key="1">
    <source>
        <dbReference type="ARBA" id="ARBA00001298"/>
    </source>
</evidence>
<dbReference type="STRING" id="754477.Q7C_747"/>
<sequence>MQVMDTAIPEVKLLKPRVFGDARGFFMESYNKRTLKAQLGLDLEFVQDNHSRSMQGVLRGLHYQIQQPQGKLVRVLSGKVFDVAVDLRQHAASFGQWVGEVLTAEGQEQLWIPPGFAHGFLVLSETADFIYKTTDYYAPEFERTVRWDDPQLAIDWPLTNAPQLSEKDRQGRLFADAEVYP</sequence>
<dbReference type="InterPro" id="IPR000888">
    <property type="entry name" value="RmlC-like"/>
</dbReference>
<dbReference type="KEGG" id="mec:Q7C_747"/>